<dbReference type="PANTHER" id="PTHR35218:SF9">
    <property type="entry name" value="ENDONUCLEASE_EXONUCLEASE_PHOSPHATASE DOMAIN-CONTAINING PROTEIN"/>
    <property type="match status" value="1"/>
</dbReference>
<gene>
    <name evidence="2" type="ORF">SEVIR_7G249001v2</name>
</gene>
<dbReference type="AlphaFoldDB" id="A0A4U6TUK1"/>
<keyword evidence="3" id="KW-1185">Reference proteome</keyword>
<evidence type="ECO:0000313" key="3">
    <source>
        <dbReference type="Proteomes" id="UP000298652"/>
    </source>
</evidence>
<dbReference type="InterPro" id="IPR005135">
    <property type="entry name" value="Endo/exonuclease/phosphatase"/>
</dbReference>
<dbReference type="Proteomes" id="UP000298652">
    <property type="component" value="Chromosome 7"/>
</dbReference>
<accession>A0A4U6TUK1</accession>
<dbReference type="Gramene" id="TKW06580">
    <property type="protein sequence ID" value="TKW06580"/>
    <property type="gene ID" value="SEVIR_7G249001v2"/>
</dbReference>
<proteinExistence type="predicted"/>
<feature type="domain" description="Endonuclease/exonuclease/phosphatase" evidence="1">
    <location>
        <begin position="11"/>
        <end position="154"/>
    </location>
</feature>
<dbReference type="GO" id="GO:0003824">
    <property type="term" value="F:catalytic activity"/>
    <property type="evidence" value="ECO:0007669"/>
    <property type="project" value="InterPro"/>
</dbReference>
<reference evidence="2" key="1">
    <citation type="submission" date="2019-03" db="EMBL/GenBank/DDBJ databases">
        <title>WGS assembly of Setaria viridis.</title>
        <authorList>
            <person name="Huang P."/>
            <person name="Jenkins J."/>
            <person name="Grimwood J."/>
            <person name="Barry K."/>
            <person name="Healey A."/>
            <person name="Mamidi S."/>
            <person name="Sreedasyam A."/>
            <person name="Shu S."/>
            <person name="Feldman M."/>
            <person name="Wu J."/>
            <person name="Yu Y."/>
            <person name="Chen C."/>
            <person name="Johnson J."/>
            <person name="Rokhsar D."/>
            <person name="Baxter I."/>
            <person name="Schmutz J."/>
            <person name="Brutnell T."/>
            <person name="Kellogg E."/>
        </authorList>
    </citation>
    <scope>NUCLEOTIDE SEQUENCE [LARGE SCALE GENOMIC DNA]</scope>
</reference>
<protein>
    <recommendedName>
        <fullName evidence="1">Endonuclease/exonuclease/phosphatase domain-containing protein</fullName>
    </recommendedName>
</protein>
<name>A0A4U6TUK1_SETVI</name>
<dbReference type="Pfam" id="PF03372">
    <property type="entry name" value="Exo_endo_phos"/>
    <property type="match status" value="1"/>
</dbReference>
<evidence type="ECO:0000313" key="2">
    <source>
        <dbReference type="EMBL" id="TKW06580.1"/>
    </source>
</evidence>
<dbReference type="InterPro" id="IPR036691">
    <property type="entry name" value="Endo/exonu/phosph_ase_sf"/>
</dbReference>
<dbReference type="OMA" id="NTMNDRC"/>
<dbReference type="PANTHER" id="PTHR35218">
    <property type="entry name" value="RNASE H DOMAIN-CONTAINING PROTEIN"/>
    <property type="match status" value="1"/>
</dbReference>
<evidence type="ECO:0000259" key="1">
    <source>
        <dbReference type="Pfam" id="PF03372"/>
    </source>
</evidence>
<organism evidence="2 3">
    <name type="scientific">Setaria viridis</name>
    <name type="common">Green bristlegrass</name>
    <name type="synonym">Setaria italica subsp. viridis</name>
    <dbReference type="NCBI Taxonomy" id="4556"/>
    <lineage>
        <taxon>Eukaryota</taxon>
        <taxon>Viridiplantae</taxon>
        <taxon>Streptophyta</taxon>
        <taxon>Embryophyta</taxon>
        <taxon>Tracheophyta</taxon>
        <taxon>Spermatophyta</taxon>
        <taxon>Magnoliopsida</taxon>
        <taxon>Liliopsida</taxon>
        <taxon>Poales</taxon>
        <taxon>Poaceae</taxon>
        <taxon>PACMAD clade</taxon>
        <taxon>Panicoideae</taxon>
        <taxon>Panicodae</taxon>
        <taxon>Paniceae</taxon>
        <taxon>Cenchrinae</taxon>
        <taxon>Setaria</taxon>
    </lineage>
</organism>
<dbReference type="EMBL" id="CM016558">
    <property type="protein sequence ID" value="TKW06580.1"/>
    <property type="molecule type" value="Genomic_DNA"/>
</dbReference>
<dbReference type="Gene3D" id="3.60.10.10">
    <property type="entry name" value="Endonuclease/exonuclease/phosphatase"/>
    <property type="match status" value="1"/>
</dbReference>
<dbReference type="SUPFAM" id="SSF56219">
    <property type="entry name" value="DNase I-like"/>
    <property type="match status" value="1"/>
</dbReference>
<sequence>MNSSTVSFSPLSWNVRGLGDKNKCTIVHDTLTSARSNNVCLQETKLRAIDSLRARSFLPVNLDAFRCVDSNETRGGMVTAWDSTAFTLTSCIIRQHTLTTFLSSTASDYTFAVTNVYAPADHRDSLPFLENLEEIAGHVPGSWALAGDFNLTVGARKIATALPMPLSV</sequence>